<proteinExistence type="predicted"/>
<keyword evidence="1" id="KW-1133">Transmembrane helix</keyword>
<evidence type="ECO:0000256" key="1">
    <source>
        <dbReference type="SAM" id="Phobius"/>
    </source>
</evidence>
<keyword evidence="1" id="KW-0472">Membrane</keyword>
<keyword evidence="1" id="KW-0812">Transmembrane</keyword>
<feature type="transmembrane region" description="Helical" evidence="1">
    <location>
        <begin position="9"/>
        <end position="28"/>
    </location>
</feature>
<dbReference type="EMBL" id="GBRH01249591">
    <property type="protein sequence ID" value="JAD48304.1"/>
    <property type="molecule type" value="Transcribed_RNA"/>
</dbReference>
<evidence type="ECO:0000313" key="2">
    <source>
        <dbReference type="EMBL" id="JAD48304.1"/>
    </source>
</evidence>
<name>A0A0A9A9D0_ARUDO</name>
<sequence>MLELVKRGLFLSHFLFFVLICILSYVLWL</sequence>
<protein>
    <submittedName>
        <fullName evidence="2">Uncharacterized protein</fullName>
    </submittedName>
</protein>
<dbReference type="AlphaFoldDB" id="A0A0A9A9D0"/>
<accession>A0A0A9A9D0</accession>
<reference evidence="2" key="1">
    <citation type="submission" date="2014-09" db="EMBL/GenBank/DDBJ databases">
        <authorList>
            <person name="Magalhaes I.L.F."/>
            <person name="Oliveira U."/>
            <person name="Santos F.R."/>
            <person name="Vidigal T.H.D.A."/>
            <person name="Brescovit A.D."/>
            <person name="Santos A.J."/>
        </authorList>
    </citation>
    <scope>NUCLEOTIDE SEQUENCE</scope>
    <source>
        <tissue evidence="2">Shoot tissue taken approximately 20 cm above the soil surface</tissue>
    </source>
</reference>
<organism evidence="2">
    <name type="scientific">Arundo donax</name>
    <name type="common">Giant reed</name>
    <name type="synonym">Donax arundinaceus</name>
    <dbReference type="NCBI Taxonomy" id="35708"/>
    <lineage>
        <taxon>Eukaryota</taxon>
        <taxon>Viridiplantae</taxon>
        <taxon>Streptophyta</taxon>
        <taxon>Embryophyta</taxon>
        <taxon>Tracheophyta</taxon>
        <taxon>Spermatophyta</taxon>
        <taxon>Magnoliopsida</taxon>
        <taxon>Liliopsida</taxon>
        <taxon>Poales</taxon>
        <taxon>Poaceae</taxon>
        <taxon>PACMAD clade</taxon>
        <taxon>Arundinoideae</taxon>
        <taxon>Arundineae</taxon>
        <taxon>Arundo</taxon>
    </lineage>
</organism>
<reference evidence="2" key="2">
    <citation type="journal article" date="2015" name="Data Brief">
        <title>Shoot transcriptome of the giant reed, Arundo donax.</title>
        <authorList>
            <person name="Barrero R.A."/>
            <person name="Guerrero F.D."/>
            <person name="Moolhuijzen P."/>
            <person name="Goolsby J.A."/>
            <person name="Tidwell J."/>
            <person name="Bellgard S.E."/>
            <person name="Bellgard M.I."/>
        </authorList>
    </citation>
    <scope>NUCLEOTIDE SEQUENCE</scope>
    <source>
        <tissue evidence="2">Shoot tissue taken approximately 20 cm above the soil surface</tissue>
    </source>
</reference>